<keyword evidence="2" id="KW-1185">Reference proteome</keyword>
<reference evidence="1 2" key="1">
    <citation type="submission" date="2016-05" db="EMBL/GenBank/DDBJ databases">
        <title>Comparative analysis of secretome profiles of manganese(II)-oxidizing ascomycete fungi.</title>
        <authorList>
            <consortium name="DOE Joint Genome Institute"/>
            <person name="Zeiner C.A."/>
            <person name="Purvine S.O."/>
            <person name="Zink E.M."/>
            <person name="Wu S."/>
            <person name="Pasa-Tolic L."/>
            <person name="Chaput D.L."/>
            <person name="Haridas S."/>
            <person name="Grigoriev I.V."/>
            <person name="Santelli C.M."/>
            <person name="Hansel C.M."/>
        </authorList>
    </citation>
    <scope>NUCLEOTIDE SEQUENCE [LARGE SCALE GENOMIC DNA]</scope>
    <source>
        <strain evidence="1 2">AP3s5-JAC2a</strain>
    </source>
</reference>
<protein>
    <submittedName>
        <fullName evidence="1">Uncharacterized protein</fullName>
    </submittedName>
</protein>
<accession>A0A177CMH7</accession>
<dbReference type="RefSeq" id="XP_018039100.1">
    <property type="nucleotide sequence ID" value="XM_018186782.1"/>
</dbReference>
<dbReference type="InParanoid" id="A0A177CMH7"/>
<name>A0A177CMH7_9PLEO</name>
<dbReference type="GeneID" id="28770268"/>
<dbReference type="EMBL" id="KV441550">
    <property type="protein sequence ID" value="OAG08735.1"/>
    <property type="molecule type" value="Genomic_DNA"/>
</dbReference>
<dbReference type="AlphaFoldDB" id="A0A177CMH7"/>
<sequence>MVKPVLFVSSYTTAYQSSAERGLHVFRGSRRSIGINLCEPLECDGAEVIIAIGTEKFVIHNKVAGTTFDASKALDRG</sequence>
<organism evidence="1 2">
    <name type="scientific">Paraphaeosphaeria sporulosa</name>
    <dbReference type="NCBI Taxonomy" id="1460663"/>
    <lineage>
        <taxon>Eukaryota</taxon>
        <taxon>Fungi</taxon>
        <taxon>Dikarya</taxon>
        <taxon>Ascomycota</taxon>
        <taxon>Pezizomycotina</taxon>
        <taxon>Dothideomycetes</taxon>
        <taxon>Pleosporomycetidae</taxon>
        <taxon>Pleosporales</taxon>
        <taxon>Massarineae</taxon>
        <taxon>Didymosphaeriaceae</taxon>
        <taxon>Paraphaeosphaeria</taxon>
    </lineage>
</organism>
<gene>
    <name evidence="1" type="ORF">CC84DRAFT_586019</name>
</gene>
<evidence type="ECO:0000313" key="2">
    <source>
        <dbReference type="Proteomes" id="UP000077069"/>
    </source>
</evidence>
<dbReference type="Proteomes" id="UP000077069">
    <property type="component" value="Unassembled WGS sequence"/>
</dbReference>
<evidence type="ECO:0000313" key="1">
    <source>
        <dbReference type="EMBL" id="OAG08735.1"/>
    </source>
</evidence>
<proteinExistence type="predicted"/>